<comment type="similarity">
    <text evidence="2 10">Belongs to the CUT homeobox family.</text>
</comment>
<dbReference type="InterPro" id="IPR001356">
    <property type="entry name" value="HD"/>
</dbReference>
<feature type="region of interest" description="Disordered" evidence="11">
    <location>
        <begin position="448"/>
        <end position="467"/>
    </location>
</feature>
<dbReference type="Pfam" id="PF00046">
    <property type="entry name" value="Homeodomain"/>
    <property type="match status" value="1"/>
</dbReference>
<keyword evidence="6 10" id="KW-0804">Transcription</keyword>
<protein>
    <recommendedName>
        <fullName evidence="10">One cut domain family member</fullName>
    </recommendedName>
</protein>
<dbReference type="Gene3D" id="1.10.260.40">
    <property type="entry name" value="lambda repressor-like DNA-binding domains"/>
    <property type="match status" value="1"/>
</dbReference>
<evidence type="ECO:0000256" key="3">
    <source>
        <dbReference type="ARBA" id="ARBA00023015"/>
    </source>
</evidence>
<evidence type="ECO:0000256" key="4">
    <source>
        <dbReference type="ARBA" id="ARBA00023125"/>
    </source>
</evidence>
<comment type="subcellular location">
    <subcellularLocation>
        <location evidence="1 8 9">Nucleus</location>
    </subcellularLocation>
</comment>
<feature type="domain" description="CUT" evidence="13">
    <location>
        <begin position="287"/>
        <end position="373"/>
    </location>
</feature>
<evidence type="ECO:0000259" key="13">
    <source>
        <dbReference type="PROSITE" id="PS51042"/>
    </source>
</evidence>
<evidence type="ECO:0000256" key="8">
    <source>
        <dbReference type="PROSITE-ProRule" id="PRU00108"/>
    </source>
</evidence>
<dbReference type="SUPFAM" id="SSF46689">
    <property type="entry name" value="Homeodomain-like"/>
    <property type="match status" value="1"/>
</dbReference>
<proteinExistence type="inferred from homology"/>
<dbReference type="Gene3D" id="1.10.10.60">
    <property type="entry name" value="Homeodomain-like"/>
    <property type="match status" value="1"/>
</dbReference>
<evidence type="ECO:0000256" key="1">
    <source>
        <dbReference type="ARBA" id="ARBA00004123"/>
    </source>
</evidence>
<dbReference type="GeneTree" id="ENSGT00950000183103"/>
<gene>
    <name evidence="14" type="primary">ONECUT2</name>
</gene>
<dbReference type="SMART" id="SM01109">
    <property type="entry name" value="CUT"/>
    <property type="match status" value="1"/>
</dbReference>
<dbReference type="GO" id="GO:0000978">
    <property type="term" value="F:RNA polymerase II cis-regulatory region sequence-specific DNA binding"/>
    <property type="evidence" value="ECO:0007669"/>
    <property type="project" value="TreeGrafter"/>
</dbReference>
<dbReference type="GO" id="GO:0005634">
    <property type="term" value="C:nucleus"/>
    <property type="evidence" value="ECO:0007669"/>
    <property type="project" value="UniProtKB-SubCell"/>
</dbReference>
<keyword evidence="5 8" id="KW-0371">Homeobox</keyword>
<keyword evidence="4 8" id="KW-0238">DNA-binding</keyword>
<dbReference type="SUPFAM" id="SSF47413">
    <property type="entry name" value="lambda repressor-like DNA-binding domains"/>
    <property type="match status" value="1"/>
</dbReference>
<dbReference type="PANTHER" id="PTHR14057:SF10">
    <property type="entry name" value="ONE CUT DOMAIN FAMILY MEMBER 2"/>
    <property type="match status" value="1"/>
</dbReference>
<accession>A0A8C7CQ77</accession>
<feature type="DNA-binding region" description="Homeobox" evidence="8">
    <location>
        <begin position="389"/>
        <end position="448"/>
    </location>
</feature>
<dbReference type="GO" id="GO:0000981">
    <property type="term" value="F:DNA-binding transcription factor activity, RNA polymerase II-specific"/>
    <property type="evidence" value="ECO:0007669"/>
    <property type="project" value="TreeGrafter"/>
</dbReference>
<dbReference type="FunFam" id="1.10.260.40:FF:000005">
    <property type="entry name" value="One cut domain family member"/>
    <property type="match status" value="1"/>
</dbReference>
<keyword evidence="7 8" id="KW-0539">Nucleus</keyword>
<dbReference type="Ensembl" id="ENSOKIT00005008200.1">
    <property type="protein sequence ID" value="ENSOKIP00005007710.1"/>
    <property type="gene ID" value="ENSOKIG00005003474.1"/>
</dbReference>
<evidence type="ECO:0000256" key="5">
    <source>
        <dbReference type="ARBA" id="ARBA00023155"/>
    </source>
</evidence>
<feature type="region of interest" description="Disordered" evidence="11">
    <location>
        <begin position="235"/>
        <end position="297"/>
    </location>
</feature>
<feature type="compositionally biased region" description="Low complexity" evidence="11">
    <location>
        <begin position="281"/>
        <end position="292"/>
    </location>
</feature>
<evidence type="ECO:0000256" key="11">
    <source>
        <dbReference type="SAM" id="MobiDB-lite"/>
    </source>
</evidence>
<dbReference type="PANTHER" id="PTHR14057">
    <property type="entry name" value="TRANSCRIPTION FACTOR ONECUT"/>
    <property type="match status" value="1"/>
</dbReference>
<dbReference type="SMART" id="SM00389">
    <property type="entry name" value="HOX"/>
    <property type="match status" value="1"/>
</dbReference>
<evidence type="ECO:0000256" key="2">
    <source>
        <dbReference type="ARBA" id="ARBA00008190"/>
    </source>
</evidence>
<evidence type="ECO:0000259" key="12">
    <source>
        <dbReference type="PROSITE" id="PS50071"/>
    </source>
</evidence>
<keyword evidence="15" id="KW-1185">Reference proteome</keyword>
<feature type="domain" description="Homeobox" evidence="12">
    <location>
        <begin position="387"/>
        <end position="447"/>
    </location>
</feature>
<reference evidence="14" key="2">
    <citation type="submission" date="2025-09" db="UniProtKB">
        <authorList>
            <consortium name="Ensembl"/>
        </authorList>
    </citation>
    <scope>IDENTIFICATION</scope>
</reference>
<dbReference type="InterPro" id="IPR003350">
    <property type="entry name" value="CUT_dom"/>
</dbReference>
<evidence type="ECO:0000313" key="14">
    <source>
        <dbReference type="Ensembl" id="ENSOKIP00005007710.1"/>
    </source>
</evidence>
<name>A0A8C7CQ77_ONCKI</name>
<dbReference type="Proteomes" id="UP000694557">
    <property type="component" value="Unassembled WGS sequence"/>
</dbReference>
<evidence type="ECO:0000256" key="9">
    <source>
        <dbReference type="RuleBase" id="RU000682"/>
    </source>
</evidence>
<dbReference type="PROSITE" id="PS51042">
    <property type="entry name" value="CUT"/>
    <property type="match status" value="1"/>
</dbReference>
<dbReference type="InterPro" id="IPR051649">
    <property type="entry name" value="CUT_Homeobox"/>
</dbReference>
<dbReference type="Pfam" id="PF02376">
    <property type="entry name" value="CUT"/>
    <property type="match status" value="1"/>
</dbReference>
<evidence type="ECO:0000256" key="10">
    <source>
        <dbReference type="RuleBase" id="RU361129"/>
    </source>
</evidence>
<evidence type="ECO:0000256" key="6">
    <source>
        <dbReference type="ARBA" id="ARBA00023163"/>
    </source>
</evidence>
<evidence type="ECO:0000313" key="15">
    <source>
        <dbReference type="Proteomes" id="UP000694557"/>
    </source>
</evidence>
<dbReference type="PROSITE" id="PS50071">
    <property type="entry name" value="HOMEOBOX_2"/>
    <property type="match status" value="1"/>
</dbReference>
<organism evidence="14 15">
    <name type="scientific">Oncorhynchus kisutch</name>
    <name type="common">Coho salmon</name>
    <name type="synonym">Salmo kisutch</name>
    <dbReference type="NCBI Taxonomy" id="8019"/>
    <lineage>
        <taxon>Eukaryota</taxon>
        <taxon>Metazoa</taxon>
        <taxon>Chordata</taxon>
        <taxon>Craniata</taxon>
        <taxon>Vertebrata</taxon>
        <taxon>Euteleostomi</taxon>
        <taxon>Actinopterygii</taxon>
        <taxon>Neopterygii</taxon>
        <taxon>Teleostei</taxon>
        <taxon>Protacanthopterygii</taxon>
        <taxon>Salmoniformes</taxon>
        <taxon>Salmonidae</taxon>
        <taxon>Salmoninae</taxon>
        <taxon>Oncorhynchus</taxon>
    </lineage>
</organism>
<evidence type="ECO:0000256" key="7">
    <source>
        <dbReference type="ARBA" id="ARBA00023242"/>
    </source>
</evidence>
<dbReference type="CDD" id="cd00086">
    <property type="entry name" value="homeodomain"/>
    <property type="match status" value="1"/>
</dbReference>
<dbReference type="FunFam" id="1.10.10.60:FF:000054">
    <property type="entry name" value="One cut domain family member"/>
    <property type="match status" value="1"/>
</dbReference>
<dbReference type="InterPro" id="IPR009057">
    <property type="entry name" value="Homeodomain-like_sf"/>
</dbReference>
<reference evidence="14" key="1">
    <citation type="submission" date="2025-08" db="UniProtKB">
        <authorList>
            <consortium name="Ensembl"/>
        </authorList>
    </citation>
    <scope>IDENTIFICATION</scope>
</reference>
<feature type="compositionally biased region" description="Low complexity" evidence="11">
    <location>
        <begin position="456"/>
        <end position="467"/>
    </location>
</feature>
<keyword evidence="3 10" id="KW-0805">Transcription regulation</keyword>
<sequence>MKTAYNAYRCLAKDLDAYAMNPEMTMDSIGNLHGGLSHDQDLMNSHSPHHNRNAGASLRLHQDLAAASSRSAMVSSMATILDGAGEYRPELSHPLHHAMSMPCDTSPPGMGMNGTYTTLTPLQPLPPISTVSDKFHHPHHHHHHHQRLSGNVSGSFTLMRDERGLPAMNNLYSHYHKDMTGMGQSLSPLASSPLGNGLGSLHNTQQNLHSYGTHGHDKMLSSNFDAHTAMLSRGDQHLSRGLGGPTAGMMPHLNGMHHSGHPGHSQSHGPVLASNRDRPPSSSGQQGNNSGQLEEINTKEVAQRITAELKRYSIPQAIFAQRVLCRSQGTLSDLLRNPKPWSKLKSGRETFRRMWKWLQEPEFQRMSALRLAACKRKEQDPSKERNNTPKKSRLVFTDLQRRTLLAIFKENKRPSKEMQMTISQQLGLELTTVSNFFMNARRRSLDKWMEEGSPGGASTASSSCTKV</sequence>
<dbReference type="AlphaFoldDB" id="A0A8C7CQ77"/>
<dbReference type="InterPro" id="IPR010982">
    <property type="entry name" value="Lambda_DNA-bd_dom_sf"/>
</dbReference>